<dbReference type="NCBIfam" id="NF005559">
    <property type="entry name" value="PRK07231.1"/>
    <property type="match status" value="1"/>
</dbReference>
<dbReference type="PROSITE" id="PS00061">
    <property type="entry name" value="ADH_SHORT"/>
    <property type="match status" value="1"/>
</dbReference>
<organism evidence="5 6">
    <name type="scientific">Novosphingobium hassiacum</name>
    <dbReference type="NCBI Taxonomy" id="173676"/>
    <lineage>
        <taxon>Bacteria</taxon>
        <taxon>Pseudomonadati</taxon>
        <taxon>Pseudomonadota</taxon>
        <taxon>Alphaproteobacteria</taxon>
        <taxon>Sphingomonadales</taxon>
        <taxon>Sphingomonadaceae</taxon>
        <taxon>Novosphingobium</taxon>
    </lineage>
</organism>
<evidence type="ECO:0000256" key="3">
    <source>
        <dbReference type="ARBA" id="ARBA00023027"/>
    </source>
</evidence>
<feature type="domain" description="Ketoreductase" evidence="4">
    <location>
        <begin position="7"/>
        <end position="191"/>
    </location>
</feature>
<reference evidence="5 6" key="1">
    <citation type="submission" date="2020-08" db="EMBL/GenBank/DDBJ databases">
        <title>Genomic Encyclopedia of Type Strains, Phase IV (KMG-IV): sequencing the most valuable type-strain genomes for metagenomic binning, comparative biology and taxonomic classification.</title>
        <authorList>
            <person name="Goeker M."/>
        </authorList>
    </citation>
    <scope>NUCLEOTIDE SEQUENCE [LARGE SCALE GENOMIC DNA]</scope>
    <source>
        <strain evidence="5 6">DSM 14552</strain>
    </source>
</reference>
<dbReference type="RefSeq" id="WP_183614641.1">
    <property type="nucleotide sequence ID" value="NZ_JACICY010000010.1"/>
</dbReference>
<dbReference type="PANTHER" id="PTHR24321:SF8">
    <property type="entry name" value="ESTRADIOL 17-BETA-DEHYDROGENASE 8-RELATED"/>
    <property type="match status" value="1"/>
</dbReference>
<sequence>MARLTGKVALVTGGAKGIGNAIARRFVEEGARVALAARTIEQASAAAQALGEGVLPLALDTTSDAQWRAAIDAIDQEWGGLNVLVNCAGVTIGASLVDTDDANWNQHMDVNLRGPFMGCRAAIGLMGRDGAPGSIVNISSAFGVRVTPGFAAYSISKAALNALTRVLALECAAQKLPIRVNTVIPGGIETEMFEEELRRTGMERDKAYALFSRIHPMGRIGKPEEVAEAATWLASDASSFTTGVELAVDGGSTIRT</sequence>
<dbReference type="PANTHER" id="PTHR24321">
    <property type="entry name" value="DEHYDROGENASES, SHORT CHAIN"/>
    <property type="match status" value="1"/>
</dbReference>
<keyword evidence="2" id="KW-0560">Oxidoreductase</keyword>
<dbReference type="SUPFAM" id="SSF51735">
    <property type="entry name" value="NAD(P)-binding Rossmann-fold domains"/>
    <property type="match status" value="1"/>
</dbReference>
<evidence type="ECO:0000313" key="5">
    <source>
        <dbReference type="EMBL" id="MBB3862150.1"/>
    </source>
</evidence>
<dbReference type="EMBL" id="JACICY010000010">
    <property type="protein sequence ID" value="MBB3862150.1"/>
    <property type="molecule type" value="Genomic_DNA"/>
</dbReference>
<comment type="similarity">
    <text evidence="1">Belongs to the short-chain dehydrogenases/reductases (SDR) family.</text>
</comment>
<dbReference type="PRINTS" id="PR00081">
    <property type="entry name" value="GDHRDH"/>
</dbReference>
<evidence type="ECO:0000256" key="2">
    <source>
        <dbReference type="ARBA" id="ARBA00023002"/>
    </source>
</evidence>
<gene>
    <name evidence="5" type="ORF">GGQ88_003448</name>
</gene>
<dbReference type="GO" id="GO:0016491">
    <property type="term" value="F:oxidoreductase activity"/>
    <property type="evidence" value="ECO:0007669"/>
    <property type="project" value="UniProtKB-KW"/>
</dbReference>
<evidence type="ECO:0000313" key="6">
    <source>
        <dbReference type="Proteomes" id="UP000562395"/>
    </source>
</evidence>
<dbReference type="Gene3D" id="3.40.50.720">
    <property type="entry name" value="NAD(P)-binding Rossmann-like Domain"/>
    <property type="match status" value="1"/>
</dbReference>
<dbReference type="InterPro" id="IPR002347">
    <property type="entry name" value="SDR_fam"/>
</dbReference>
<dbReference type="InterPro" id="IPR020904">
    <property type="entry name" value="Sc_DH/Rdtase_CS"/>
</dbReference>
<comment type="caution">
    <text evidence="5">The sequence shown here is derived from an EMBL/GenBank/DDBJ whole genome shotgun (WGS) entry which is preliminary data.</text>
</comment>
<name>A0A7W5ZY41_9SPHN</name>
<dbReference type="FunFam" id="3.40.50.720:FF:000084">
    <property type="entry name" value="Short-chain dehydrogenase reductase"/>
    <property type="match status" value="1"/>
</dbReference>
<protein>
    <submittedName>
        <fullName evidence="5">NAD(P)-dependent dehydrogenase (Short-subunit alcohol dehydrogenase family)</fullName>
    </submittedName>
</protein>
<evidence type="ECO:0000256" key="1">
    <source>
        <dbReference type="ARBA" id="ARBA00006484"/>
    </source>
</evidence>
<dbReference type="SMART" id="SM00822">
    <property type="entry name" value="PKS_KR"/>
    <property type="match status" value="1"/>
</dbReference>
<keyword evidence="6" id="KW-1185">Reference proteome</keyword>
<evidence type="ECO:0000259" key="4">
    <source>
        <dbReference type="SMART" id="SM00822"/>
    </source>
</evidence>
<dbReference type="PRINTS" id="PR00080">
    <property type="entry name" value="SDRFAMILY"/>
</dbReference>
<dbReference type="AlphaFoldDB" id="A0A7W5ZY41"/>
<dbReference type="Pfam" id="PF13561">
    <property type="entry name" value="adh_short_C2"/>
    <property type="match status" value="1"/>
</dbReference>
<dbReference type="InterPro" id="IPR057326">
    <property type="entry name" value="KR_dom"/>
</dbReference>
<keyword evidence="3" id="KW-0520">NAD</keyword>
<dbReference type="Proteomes" id="UP000562395">
    <property type="component" value="Unassembled WGS sequence"/>
</dbReference>
<proteinExistence type="inferred from homology"/>
<dbReference type="InterPro" id="IPR036291">
    <property type="entry name" value="NAD(P)-bd_dom_sf"/>
</dbReference>
<accession>A0A7W5ZY41</accession>